<dbReference type="InterPro" id="IPR004358">
    <property type="entry name" value="Sig_transdc_His_kin-like_C"/>
</dbReference>
<keyword evidence="16" id="KW-1185">Reference proteome</keyword>
<dbReference type="Proteomes" id="UP000064920">
    <property type="component" value="Chromosome"/>
</dbReference>
<keyword evidence="8" id="KW-0812">Transmembrane</keyword>
<evidence type="ECO:0000256" key="12">
    <source>
        <dbReference type="ARBA" id="ARBA00022989"/>
    </source>
</evidence>
<evidence type="ECO:0000313" key="15">
    <source>
        <dbReference type="EMBL" id="ALI54318.1"/>
    </source>
</evidence>
<keyword evidence="4" id="KW-1003">Cell membrane</keyword>
<keyword evidence="5" id="KW-0997">Cell inner membrane</keyword>
<dbReference type="SUPFAM" id="SSF55874">
    <property type="entry name" value="ATPase domain of HSP90 chaperone/DNA topoisomerase II/histidine kinase"/>
    <property type="match status" value="1"/>
</dbReference>
<evidence type="ECO:0000313" key="16">
    <source>
        <dbReference type="Proteomes" id="UP000064920"/>
    </source>
</evidence>
<evidence type="ECO:0000256" key="14">
    <source>
        <dbReference type="ARBA" id="ARBA00023136"/>
    </source>
</evidence>
<evidence type="ECO:0000256" key="10">
    <source>
        <dbReference type="ARBA" id="ARBA00022777"/>
    </source>
</evidence>
<keyword evidence="12" id="KW-1133">Transmembrane helix</keyword>
<dbReference type="SUPFAM" id="SSF47384">
    <property type="entry name" value="Homodimeric domain of signal transducing histidine kinase"/>
    <property type="match status" value="1"/>
</dbReference>
<keyword evidence="14" id="KW-0472">Membrane</keyword>
<dbReference type="EC" id="2.7.13.3" evidence="3"/>
<dbReference type="Pfam" id="PF02518">
    <property type="entry name" value="HATPase_c"/>
    <property type="match status" value="1"/>
</dbReference>
<dbReference type="STRING" id="1397108.IMCC12053_369"/>
<dbReference type="AlphaFoldDB" id="A0A0N9ZWH2"/>
<name>A0A0N9ZWH2_9RHOB</name>
<keyword evidence="6" id="KW-0597">Phosphoprotein</keyword>
<dbReference type="RefSeq" id="WP_062215151.1">
    <property type="nucleotide sequence ID" value="NZ_CP012023.1"/>
</dbReference>
<dbReference type="PANTHER" id="PTHR44936">
    <property type="entry name" value="SENSOR PROTEIN CREC"/>
    <property type="match status" value="1"/>
</dbReference>
<dbReference type="InterPro" id="IPR003594">
    <property type="entry name" value="HATPase_dom"/>
</dbReference>
<keyword evidence="9" id="KW-0547">Nucleotide-binding</keyword>
<dbReference type="EMBL" id="CP012023">
    <property type="protein sequence ID" value="ALI54318.1"/>
    <property type="molecule type" value="Genomic_DNA"/>
</dbReference>
<dbReference type="OrthoDB" id="9804645at2"/>
<dbReference type="GO" id="GO:0000155">
    <property type="term" value="F:phosphorelay sensor kinase activity"/>
    <property type="evidence" value="ECO:0007669"/>
    <property type="project" value="InterPro"/>
</dbReference>
<keyword evidence="10 15" id="KW-0418">Kinase</keyword>
<dbReference type="SMART" id="SM00304">
    <property type="entry name" value="HAMP"/>
    <property type="match status" value="1"/>
</dbReference>
<evidence type="ECO:0000256" key="1">
    <source>
        <dbReference type="ARBA" id="ARBA00000085"/>
    </source>
</evidence>
<dbReference type="InterPro" id="IPR003661">
    <property type="entry name" value="HisK_dim/P_dom"/>
</dbReference>
<evidence type="ECO:0000256" key="13">
    <source>
        <dbReference type="ARBA" id="ARBA00023012"/>
    </source>
</evidence>
<dbReference type="SMART" id="SM00388">
    <property type="entry name" value="HisKA"/>
    <property type="match status" value="1"/>
</dbReference>
<dbReference type="CDD" id="cd00082">
    <property type="entry name" value="HisKA"/>
    <property type="match status" value="1"/>
</dbReference>
<dbReference type="KEGG" id="cmar:IMCC12053_369"/>
<dbReference type="GO" id="GO:0005886">
    <property type="term" value="C:plasma membrane"/>
    <property type="evidence" value="ECO:0007669"/>
    <property type="project" value="UniProtKB-SubCell"/>
</dbReference>
<proteinExistence type="predicted"/>
<evidence type="ECO:0000256" key="7">
    <source>
        <dbReference type="ARBA" id="ARBA00022679"/>
    </source>
</evidence>
<evidence type="ECO:0000256" key="2">
    <source>
        <dbReference type="ARBA" id="ARBA00004429"/>
    </source>
</evidence>
<dbReference type="PANTHER" id="PTHR44936:SF5">
    <property type="entry name" value="SENSOR HISTIDINE KINASE ENVZ"/>
    <property type="match status" value="1"/>
</dbReference>
<keyword evidence="11" id="KW-0067">ATP-binding</keyword>
<accession>A0A0N9ZWH2</accession>
<organism evidence="15 16">
    <name type="scientific">Celeribacter marinus</name>
    <dbReference type="NCBI Taxonomy" id="1397108"/>
    <lineage>
        <taxon>Bacteria</taxon>
        <taxon>Pseudomonadati</taxon>
        <taxon>Pseudomonadota</taxon>
        <taxon>Alphaproteobacteria</taxon>
        <taxon>Rhodobacterales</taxon>
        <taxon>Roseobacteraceae</taxon>
        <taxon>Celeribacter</taxon>
    </lineage>
</organism>
<evidence type="ECO:0000256" key="4">
    <source>
        <dbReference type="ARBA" id="ARBA00022475"/>
    </source>
</evidence>
<dbReference type="GO" id="GO:0005524">
    <property type="term" value="F:ATP binding"/>
    <property type="evidence" value="ECO:0007669"/>
    <property type="project" value="UniProtKB-KW"/>
</dbReference>
<dbReference type="PATRIC" id="fig|1397108.4.peg.383"/>
<dbReference type="Pfam" id="PF00512">
    <property type="entry name" value="HisKA"/>
    <property type="match status" value="1"/>
</dbReference>
<dbReference type="InterPro" id="IPR003660">
    <property type="entry name" value="HAMP_dom"/>
</dbReference>
<evidence type="ECO:0000256" key="3">
    <source>
        <dbReference type="ARBA" id="ARBA00012438"/>
    </source>
</evidence>
<keyword evidence="13" id="KW-0902">Two-component regulatory system</keyword>
<evidence type="ECO:0000256" key="11">
    <source>
        <dbReference type="ARBA" id="ARBA00022840"/>
    </source>
</evidence>
<dbReference type="SMART" id="SM00387">
    <property type="entry name" value="HATPase_c"/>
    <property type="match status" value="1"/>
</dbReference>
<evidence type="ECO:0000256" key="9">
    <source>
        <dbReference type="ARBA" id="ARBA00022741"/>
    </source>
</evidence>
<reference evidence="15 16" key="1">
    <citation type="submission" date="2015-05" db="EMBL/GenBank/DDBJ databases">
        <authorList>
            <person name="Wang D.B."/>
            <person name="Wang M."/>
        </authorList>
    </citation>
    <scope>NUCLEOTIDE SEQUENCE [LARGE SCALE GENOMIC DNA]</scope>
    <source>
        <strain evidence="15 16">IMCC 12053</strain>
    </source>
</reference>
<dbReference type="PROSITE" id="PS50109">
    <property type="entry name" value="HIS_KIN"/>
    <property type="match status" value="1"/>
</dbReference>
<keyword evidence="7" id="KW-0808">Transferase</keyword>
<protein>
    <recommendedName>
        <fullName evidence="3">histidine kinase</fullName>
        <ecNumber evidence="3">2.7.13.3</ecNumber>
    </recommendedName>
</protein>
<sequence length="458" mass="49719">MLFTWLKTFSPRGIYGRAALIILVPIVVLQMVVLVAFSKRYFDDITEQLMTGVVAEVALYEVAVEGLEPRDAASVMADLDARLNIVSTFGPDAVAVEAYRPWYDISGRTIERVLAATFPTLDGVNFVHGNSSFAFSYMTDAGRLHLEVNRRRASASNPHQLIVLTFFTGLVMTAISIIFLRNQMRPIKQLARVADAFGRGETLPYRLSGATEVRSAGAAFLSMRARIERQIDQRTLMLSGVSHDLRTPLTRMRLTVSLLEAEGVPQEDIDALKDDMSEMERLLDAFLAFARADAAEETAPVDLGALVEAAVARAKRAGGDVTFADMPVGDVLISARPDAVARALDNLIGNAMRYATHAYVSCHALDRSVVLSVEDDGAGIAEADRERALHPFVRLDSARNQNNGSGVGLGLSIAVDIARRHGGSLRLSESATHGGLRADIVLPRGPKTSETSADRRPS</sequence>
<dbReference type="PROSITE" id="PS50885">
    <property type="entry name" value="HAMP"/>
    <property type="match status" value="1"/>
</dbReference>
<comment type="subcellular location">
    <subcellularLocation>
        <location evidence="2">Cell inner membrane</location>
        <topology evidence="2">Multi-pass membrane protein</topology>
    </subcellularLocation>
</comment>
<comment type="catalytic activity">
    <reaction evidence="1">
        <text>ATP + protein L-histidine = ADP + protein N-phospho-L-histidine.</text>
        <dbReference type="EC" id="2.7.13.3"/>
    </reaction>
</comment>
<dbReference type="InterPro" id="IPR036097">
    <property type="entry name" value="HisK_dim/P_sf"/>
</dbReference>
<dbReference type="Pfam" id="PF00672">
    <property type="entry name" value="HAMP"/>
    <property type="match status" value="1"/>
</dbReference>
<evidence type="ECO:0000256" key="8">
    <source>
        <dbReference type="ARBA" id="ARBA00022692"/>
    </source>
</evidence>
<dbReference type="Gene3D" id="1.10.287.130">
    <property type="match status" value="1"/>
</dbReference>
<dbReference type="InterPro" id="IPR050980">
    <property type="entry name" value="2C_sensor_his_kinase"/>
</dbReference>
<dbReference type="InterPro" id="IPR005467">
    <property type="entry name" value="His_kinase_dom"/>
</dbReference>
<evidence type="ECO:0000256" key="6">
    <source>
        <dbReference type="ARBA" id="ARBA00022553"/>
    </source>
</evidence>
<evidence type="ECO:0000256" key="5">
    <source>
        <dbReference type="ARBA" id="ARBA00022519"/>
    </source>
</evidence>
<dbReference type="PRINTS" id="PR00344">
    <property type="entry name" value="BCTRLSENSOR"/>
</dbReference>
<gene>
    <name evidence="15" type="ORF">IMCC12053_369</name>
</gene>
<dbReference type="InterPro" id="IPR036890">
    <property type="entry name" value="HATPase_C_sf"/>
</dbReference>
<dbReference type="Gene3D" id="3.30.565.10">
    <property type="entry name" value="Histidine kinase-like ATPase, C-terminal domain"/>
    <property type="match status" value="1"/>
</dbReference>